<dbReference type="InterPro" id="IPR033199">
    <property type="entry name" value="DDAH-like"/>
</dbReference>
<dbReference type="EMBL" id="AP027142">
    <property type="protein sequence ID" value="BDV36005.1"/>
    <property type="molecule type" value="Genomic_DNA"/>
</dbReference>
<evidence type="ECO:0000256" key="1">
    <source>
        <dbReference type="ARBA" id="ARBA00008532"/>
    </source>
</evidence>
<name>A0ABN6VNG2_9HYPH</name>
<accession>A0ABN6VNG2</accession>
<sequence>MNVHLKAETMHEPHLRAAQPGARILMCAPDHFGVDYVINPWMENQVGRADLKRAREQWENLRRHLGANVSLDFVAPAEGLPDMVFTANAGLAIGDTVAVARFHAKERRPEEDLFRDWFEARGFTIAPWPEDIAFEGAGDALPDRAQPLIWCGHGWRSHARAAEHLADIFDREAVGLKLVDPRFYHLDTCLCPLSGGWLMYYPGAFDEAAREEIAARVPAQRRIEVDEADAMGFACNAVEAGGRVFMNACSPSLQGRLAAAGFQPVVTPLSEFLKSGGGAKCLTLEVQSRAYSEQTARRPVLSSVS</sequence>
<dbReference type="SUPFAM" id="SSF55909">
    <property type="entry name" value="Pentein"/>
    <property type="match status" value="1"/>
</dbReference>
<keyword evidence="4" id="KW-1185">Reference proteome</keyword>
<keyword evidence="2" id="KW-0378">Hydrolase</keyword>
<protein>
    <recommendedName>
        <fullName evidence="5">Nitrate reductase</fullName>
    </recommendedName>
</protein>
<evidence type="ECO:0008006" key="5">
    <source>
        <dbReference type="Google" id="ProtNLM"/>
    </source>
</evidence>
<evidence type="ECO:0000256" key="2">
    <source>
        <dbReference type="ARBA" id="ARBA00022801"/>
    </source>
</evidence>
<dbReference type="Proteomes" id="UP001317629">
    <property type="component" value="Chromosome"/>
</dbReference>
<proteinExistence type="inferred from homology"/>
<organism evidence="3 4">
    <name type="scientific">Methylocystis iwaonis</name>
    <dbReference type="NCBI Taxonomy" id="2885079"/>
    <lineage>
        <taxon>Bacteria</taxon>
        <taxon>Pseudomonadati</taxon>
        <taxon>Pseudomonadota</taxon>
        <taxon>Alphaproteobacteria</taxon>
        <taxon>Hyphomicrobiales</taxon>
        <taxon>Methylocystaceae</taxon>
        <taxon>Methylocystis</taxon>
    </lineage>
</organism>
<dbReference type="RefSeq" id="WP_281929547.1">
    <property type="nucleotide sequence ID" value="NZ_AP027142.1"/>
</dbReference>
<gene>
    <name evidence="3" type="ORF">SS37A_35340</name>
</gene>
<dbReference type="PANTHER" id="PTHR12737">
    <property type="entry name" value="DIMETHYLARGININE DIMETHYLAMINOHYDROLASE"/>
    <property type="match status" value="1"/>
</dbReference>
<evidence type="ECO:0000313" key="3">
    <source>
        <dbReference type="EMBL" id="BDV36005.1"/>
    </source>
</evidence>
<dbReference type="Pfam" id="PF19420">
    <property type="entry name" value="DDAH_eukar"/>
    <property type="match status" value="1"/>
</dbReference>
<evidence type="ECO:0000313" key="4">
    <source>
        <dbReference type="Proteomes" id="UP001317629"/>
    </source>
</evidence>
<comment type="similarity">
    <text evidence="1">Belongs to the DDAH family.</text>
</comment>
<dbReference type="PANTHER" id="PTHR12737:SF9">
    <property type="entry name" value="DIMETHYLARGININASE"/>
    <property type="match status" value="1"/>
</dbReference>
<reference evidence="3 4" key="1">
    <citation type="journal article" date="2023" name="Int. J. Syst. Evol. Microbiol.">
        <title>Methylocystis iwaonis sp. nov., a type II methane-oxidizing bacterium from surface soil of a rice paddy field in Japan, and emended description of the genus Methylocystis (ex Whittenbury et al. 1970) Bowman et al. 1993.</title>
        <authorList>
            <person name="Kaise H."/>
            <person name="Sawadogo J.B."/>
            <person name="Alam M.S."/>
            <person name="Ueno C."/>
            <person name="Dianou D."/>
            <person name="Shinjo R."/>
            <person name="Asakawa S."/>
        </authorList>
    </citation>
    <scope>NUCLEOTIDE SEQUENCE [LARGE SCALE GENOMIC DNA]</scope>
    <source>
        <strain evidence="3 4">SS37A-Re</strain>
    </source>
</reference>
<dbReference type="Gene3D" id="3.75.10.10">
    <property type="entry name" value="L-arginine/glycine Amidinotransferase, Chain A"/>
    <property type="match status" value="1"/>
</dbReference>